<organism evidence="7 8">
    <name type="scientific">Paractinoplanes hotanensis</name>
    <dbReference type="NCBI Taxonomy" id="2906497"/>
    <lineage>
        <taxon>Bacteria</taxon>
        <taxon>Bacillati</taxon>
        <taxon>Actinomycetota</taxon>
        <taxon>Actinomycetes</taxon>
        <taxon>Micromonosporales</taxon>
        <taxon>Micromonosporaceae</taxon>
        <taxon>Paractinoplanes</taxon>
    </lineage>
</organism>
<dbReference type="Pfam" id="PF00293">
    <property type="entry name" value="NUDIX"/>
    <property type="match status" value="1"/>
</dbReference>
<sequence length="151" mass="17098">METFHRPAVRVICFDADGRVLLMNWRDPHDGARLWEPPGGGIEQGETPLETARRELAEETGLDPARIGDSFLDVYRETTWKGRLFAGNEQFFVARYDTARPALSAAGLMPYEVEDLLGHDWVRPADFPALLDRLEPPDLAEVVSLLQRRLP</sequence>
<evidence type="ECO:0000256" key="1">
    <source>
        <dbReference type="ARBA" id="ARBA00001946"/>
    </source>
</evidence>
<dbReference type="Gene3D" id="3.90.79.10">
    <property type="entry name" value="Nucleoside Triphosphate Pyrophosphohydrolase"/>
    <property type="match status" value="1"/>
</dbReference>
<comment type="cofactor">
    <cofactor evidence="1">
        <name>Mg(2+)</name>
        <dbReference type="ChEBI" id="CHEBI:18420"/>
    </cofactor>
</comment>
<dbReference type="PROSITE" id="PS51462">
    <property type="entry name" value="NUDIX"/>
    <property type="match status" value="1"/>
</dbReference>
<dbReference type="PROSITE" id="PS00893">
    <property type="entry name" value="NUDIX_BOX"/>
    <property type="match status" value="1"/>
</dbReference>
<accession>A0ABT0Y0D1</accession>
<evidence type="ECO:0000256" key="2">
    <source>
        <dbReference type="ARBA" id="ARBA00005582"/>
    </source>
</evidence>
<feature type="domain" description="Nudix hydrolase" evidence="6">
    <location>
        <begin position="4"/>
        <end position="147"/>
    </location>
</feature>
<evidence type="ECO:0000256" key="3">
    <source>
        <dbReference type="ARBA" id="ARBA00022801"/>
    </source>
</evidence>
<evidence type="ECO:0000313" key="8">
    <source>
        <dbReference type="Proteomes" id="UP001523216"/>
    </source>
</evidence>
<dbReference type="PANTHER" id="PTHR43046:SF12">
    <property type="entry name" value="GDP-MANNOSE MANNOSYL HYDROLASE"/>
    <property type="match status" value="1"/>
</dbReference>
<evidence type="ECO:0000313" key="7">
    <source>
        <dbReference type="EMBL" id="MCM4079499.1"/>
    </source>
</evidence>
<dbReference type="PANTHER" id="PTHR43046">
    <property type="entry name" value="GDP-MANNOSE MANNOSYL HYDROLASE"/>
    <property type="match status" value="1"/>
</dbReference>
<evidence type="ECO:0000256" key="5">
    <source>
        <dbReference type="RuleBase" id="RU003476"/>
    </source>
</evidence>
<keyword evidence="3 5" id="KW-0378">Hydrolase</keyword>
<name>A0ABT0Y0D1_9ACTN</name>
<comment type="similarity">
    <text evidence="2 5">Belongs to the Nudix hydrolase family.</text>
</comment>
<dbReference type="InterPro" id="IPR020084">
    <property type="entry name" value="NUDIX_hydrolase_CS"/>
</dbReference>
<proteinExistence type="inferred from homology"/>
<dbReference type="SUPFAM" id="SSF55811">
    <property type="entry name" value="Nudix"/>
    <property type="match status" value="1"/>
</dbReference>
<dbReference type="PRINTS" id="PR00502">
    <property type="entry name" value="NUDIXFAMILY"/>
</dbReference>
<keyword evidence="8" id="KW-1185">Reference proteome</keyword>
<dbReference type="CDD" id="cd04685">
    <property type="entry name" value="NUDIX_Hydrolase"/>
    <property type="match status" value="1"/>
</dbReference>
<dbReference type="Proteomes" id="UP001523216">
    <property type="component" value="Unassembled WGS sequence"/>
</dbReference>
<dbReference type="EMBL" id="JAMQOL010000022">
    <property type="protein sequence ID" value="MCM4079499.1"/>
    <property type="molecule type" value="Genomic_DNA"/>
</dbReference>
<evidence type="ECO:0000259" key="6">
    <source>
        <dbReference type="PROSITE" id="PS51462"/>
    </source>
</evidence>
<gene>
    <name evidence="7" type="ORF">LXN57_18150</name>
</gene>
<dbReference type="InterPro" id="IPR020476">
    <property type="entry name" value="Nudix_hydrolase"/>
</dbReference>
<comment type="caution">
    <text evidence="7">The sequence shown here is derived from an EMBL/GenBank/DDBJ whole genome shotgun (WGS) entry which is preliminary data.</text>
</comment>
<protein>
    <submittedName>
        <fullName evidence="7">NUDIX domain-containing protein</fullName>
    </submittedName>
</protein>
<reference evidence="7 8" key="1">
    <citation type="submission" date="2022-06" db="EMBL/GenBank/DDBJ databases">
        <title>Actinoplanes abujensis sp. nov., isolated from Nigerian arid soil.</title>
        <authorList>
            <person name="Ding P."/>
        </authorList>
    </citation>
    <scope>NUCLEOTIDE SEQUENCE [LARGE SCALE GENOMIC DNA]</scope>
    <source>
        <strain evidence="8">TRM88002</strain>
    </source>
</reference>
<evidence type="ECO:0000256" key="4">
    <source>
        <dbReference type="ARBA" id="ARBA00022842"/>
    </source>
</evidence>
<dbReference type="InterPro" id="IPR000086">
    <property type="entry name" value="NUDIX_hydrolase_dom"/>
</dbReference>
<dbReference type="InterPro" id="IPR015797">
    <property type="entry name" value="NUDIX_hydrolase-like_dom_sf"/>
</dbReference>
<dbReference type="RefSeq" id="WP_251799343.1">
    <property type="nucleotide sequence ID" value="NZ_JAMQOL010000022.1"/>
</dbReference>
<keyword evidence="4" id="KW-0460">Magnesium</keyword>